<dbReference type="EMBL" id="BNJK01000001">
    <property type="protein sequence ID" value="GHO93632.1"/>
    <property type="molecule type" value="Genomic_DNA"/>
</dbReference>
<name>A0A8J3N401_9CHLR</name>
<organism evidence="1 2">
    <name type="scientific">Reticulibacter mediterranei</name>
    <dbReference type="NCBI Taxonomy" id="2778369"/>
    <lineage>
        <taxon>Bacteria</taxon>
        <taxon>Bacillati</taxon>
        <taxon>Chloroflexota</taxon>
        <taxon>Ktedonobacteria</taxon>
        <taxon>Ktedonobacterales</taxon>
        <taxon>Reticulibacteraceae</taxon>
        <taxon>Reticulibacter</taxon>
    </lineage>
</organism>
<sequence>MIASSNEKKPCWFCNLGADQMCLRPERKEYMAFRWYSCDEHHLLGWRFIRALVHFIGGLLDIELSTEKPCWCCKMDMQPMCLKPRRKAYELAIALHTCQGHRLQRFHIGGSLARRIAARHNRDRNTKG</sequence>
<dbReference type="AlphaFoldDB" id="A0A8J3N401"/>
<proteinExistence type="predicted"/>
<evidence type="ECO:0000313" key="2">
    <source>
        <dbReference type="Proteomes" id="UP000597444"/>
    </source>
</evidence>
<protein>
    <submittedName>
        <fullName evidence="1">Uncharacterized protein</fullName>
    </submittedName>
</protein>
<comment type="caution">
    <text evidence="1">The sequence shown here is derived from an EMBL/GenBank/DDBJ whole genome shotgun (WGS) entry which is preliminary data.</text>
</comment>
<dbReference type="Proteomes" id="UP000597444">
    <property type="component" value="Unassembled WGS sequence"/>
</dbReference>
<keyword evidence="2" id="KW-1185">Reference proteome</keyword>
<accession>A0A8J3N401</accession>
<gene>
    <name evidence="1" type="ORF">KSF_036800</name>
</gene>
<reference evidence="1" key="1">
    <citation type="submission" date="2020-10" db="EMBL/GenBank/DDBJ databases">
        <title>Taxonomic study of unclassified bacteria belonging to the class Ktedonobacteria.</title>
        <authorList>
            <person name="Yabe S."/>
            <person name="Wang C.M."/>
            <person name="Zheng Y."/>
            <person name="Sakai Y."/>
            <person name="Cavaletti L."/>
            <person name="Monciardini P."/>
            <person name="Donadio S."/>
        </authorList>
    </citation>
    <scope>NUCLEOTIDE SEQUENCE</scope>
    <source>
        <strain evidence="1">ID150040</strain>
    </source>
</reference>
<evidence type="ECO:0000313" key="1">
    <source>
        <dbReference type="EMBL" id="GHO93632.1"/>
    </source>
</evidence>